<reference evidence="4" key="1">
    <citation type="submission" date="2017-02" db="UniProtKB">
        <authorList>
            <consortium name="WormBaseParasite"/>
        </authorList>
    </citation>
    <scope>IDENTIFICATION</scope>
</reference>
<evidence type="ECO:0000259" key="2">
    <source>
        <dbReference type="PROSITE" id="PS00028"/>
    </source>
</evidence>
<evidence type="ECO:0000256" key="1">
    <source>
        <dbReference type="SAM" id="MobiDB-lite"/>
    </source>
</evidence>
<feature type="region of interest" description="Disordered" evidence="1">
    <location>
        <begin position="268"/>
        <end position="313"/>
    </location>
</feature>
<name>A0A0N4ZB67_PARTI</name>
<dbReference type="AlphaFoldDB" id="A0A0N4ZB67"/>
<organism evidence="3 4">
    <name type="scientific">Parastrongyloides trichosuri</name>
    <name type="common">Possum-specific nematode worm</name>
    <dbReference type="NCBI Taxonomy" id="131310"/>
    <lineage>
        <taxon>Eukaryota</taxon>
        <taxon>Metazoa</taxon>
        <taxon>Ecdysozoa</taxon>
        <taxon>Nematoda</taxon>
        <taxon>Chromadorea</taxon>
        <taxon>Rhabditida</taxon>
        <taxon>Tylenchina</taxon>
        <taxon>Panagrolaimomorpha</taxon>
        <taxon>Strongyloidoidea</taxon>
        <taxon>Strongyloididae</taxon>
        <taxon>Parastrongyloides</taxon>
    </lineage>
</organism>
<dbReference type="Proteomes" id="UP000038045">
    <property type="component" value="Unplaced"/>
</dbReference>
<sequence>MDRNSPGIKYCILCKKVCPTSEALDEHFRSHKSMKFGSNNTGNEVVHETKTQKDGASEGIYQYSENFTEALNKLHSLFSQLGEERLKNTKLLLVEVTDEDANTTIKNLEKLVGHNKIVDLTKEEIKVKHVPLTEKNVQPIKEYNIFQNVPMSTASGIPLNVDDVINKEVISPVINESFINASRTRTDKGIELDKSSNIGNAFSNESKSLQTPSTVETEMNFEFVRDDVKADVSKSIIDKYSAKLRSIQWIKDTLLQNQVETPKDYKPFAEDLYDSDNDKKKNSVNTRNRSSSRPSTHNRHVNNVQQNERRNYRKSYEDRFDSPRHFHLDKDMPKFKILVFLI</sequence>
<keyword evidence="3" id="KW-1185">Reference proteome</keyword>
<dbReference type="InterPro" id="IPR013087">
    <property type="entry name" value="Znf_C2H2_type"/>
</dbReference>
<feature type="compositionally biased region" description="Low complexity" evidence="1">
    <location>
        <begin position="283"/>
        <end position="295"/>
    </location>
</feature>
<proteinExistence type="predicted"/>
<protein>
    <submittedName>
        <fullName evidence="4">C2H2-type domain-containing protein</fullName>
    </submittedName>
</protein>
<evidence type="ECO:0000313" key="3">
    <source>
        <dbReference type="Proteomes" id="UP000038045"/>
    </source>
</evidence>
<dbReference type="WBParaSite" id="PTRK_0000478000.1">
    <property type="protein sequence ID" value="PTRK_0000478000.1"/>
    <property type="gene ID" value="PTRK_0000478000"/>
</dbReference>
<dbReference type="PROSITE" id="PS00028">
    <property type="entry name" value="ZINC_FINGER_C2H2_1"/>
    <property type="match status" value="1"/>
</dbReference>
<evidence type="ECO:0000313" key="4">
    <source>
        <dbReference type="WBParaSite" id="PTRK_0000478000.1"/>
    </source>
</evidence>
<feature type="domain" description="C2H2-type" evidence="2">
    <location>
        <begin position="11"/>
        <end position="31"/>
    </location>
</feature>
<accession>A0A0N4ZB67</accession>
<feature type="region of interest" description="Disordered" evidence="1">
    <location>
        <begin position="195"/>
        <end position="214"/>
    </location>
</feature>